<dbReference type="Proteomes" id="UP000284057">
    <property type="component" value="Unassembled WGS sequence"/>
</dbReference>
<accession>A0A418KW15</accession>
<dbReference type="Pfam" id="PF12680">
    <property type="entry name" value="SnoaL_2"/>
    <property type="match status" value="1"/>
</dbReference>
<dbReference type="AlphaFoldDB" id="A0A418KW15"/>
<reference evidence="2 3" key="1">
    <citation type="submission" date="2018-09" db="EMBL/GenBank/DDBJ databases">
        <title>Isolation, diversity and antifungal activity of actinobacteria from wheat.</title>
        <authorList>
            <person name="Han C."/>
        </authorList>
    </citation>
    <scope>NUCLEOTIDE SEQUENCE [LARGE SCALE GENOMIC DNA]</scope>
    <source>
        <strain evidence="2 3">NEAU-YY265</strain>
    </source>
</reference>
<evidence type="ECO:0000259" key="1">
    <source>
        <dbReference type="Pfam" id="PF12680"/>
    </source>
</evidence>
<organism evidence="2 3">
    <name type="scientific">Jiangella rhizosphaerae</name>
    <dbReference type="NCBI Taxonomy" id="2293569"/>
    <lineage>
        <taxon>Bacteria</taxon>
        <taxon>Bacillati</taxon>
        <taxon>Actinomycetota</taxon>
        <taxon>Actinomycetes</taxon>
        <taxon>Jiangellales</taxon>
        <taxon>Jiangellaceae</taxon>
        <taxon>Jiangella</taxon>
    </lineage>
</organism>
<evidence type="ECO:0000313" key="2">
    <source>
        <dbReference type="EMBL" id="RIQ34867.1"/>
    </source>
</evidence>
<comment type="caution">
    <text evidence="2">The sequence shown here is derived from an EMBL/GenBank/DDBJ whole genome shotgun (WGS) entry which is preliminary data.</text>
</comment>
<dbReference type="Gene3D" id="3.10.450.50">
    <property type="match status" value="1"/>
</dbReference>
<dbReference type="InterPro" id="IPR037401">
    <property type="entry name" value="SnoaL-like"/>
</dbReference>
<dbReference type="SUPFAM" id="SSF54427">
    <property type="entry name" value="NTF2-like"/>
    <property type="match status" value="1"/>
</dbReference>
<protein>
    <recommendedName>
        <fullName evidence="1">SnoaL-like domain-containing protein</fullName>
    </recommendedName>
</protein>
<dbReference type="RefSeq" id="WP_119658508.1">
    <property type="nucleotide sequence ID" value="NZ_QUAL01000025.1"/>
</dbReference>
<dbReference type="EMBL" id="QUAL01000025">
    <property type="protein sequence ID" value="RIQ34867.1"/>
    <property type="molecule type" value="Genomic_DNA"/>
</dbReference>
<sequence>MFGGSDERTTERRTNRFLAAFEREDAGAVRALLDPGVTFVNRMPLSGDRDDAVVLAGREAVMGYFQQVAQMGTIDFVGPDVTVAAGGGTSFAEADGDFVSADGRPYENVYAFRFDWRDGRIVAGTEYASPLTFGQTFPIEACA</sequence>
<evidence type="ECO:0000313" key="3">
    <source>
        <dbReference type="Proteomes" id="UP000284057"/>
    </source>
</evidence>
<keyword evidence="3" id="KW-1185">Reference proteome</keyword>
<feature type="domain" description="SnoaL-like" evidence="1">
    <location>
        <begin position="16"/>
        <end position="122"/>
    </location>
</feature>
<name>A0A418KW15_9ACTN</name>
<dbReference type="InterPro" id="IPR032710">
    <property type="entry name" value="NTF2-like_dom_sf"/>
</dbReference>
<proteinExistence type="predicted"/>
<gene>
    <name evidence="2" type="ORF">DY240_03110</name>
</gene>